<feature type="transmembrane region" description="Helical" evidence="8">
    <location>
        <begin position="446"/>
        <end position="464"/>
    </location>
</feature>
<dbReference type="EMBL" id="KB445793">
    <property type="protein sequence ID" value="EMD39461.1"/>
    <property type="molecule type" value="Genomic_DNA"/>
</dbReference>
<dbReference type="Gene3D" id="1.20.1250.20">
    <property type="entry name" value="MFS general substrate transporter like domains"/>
    <property type="match status" value="1"/>
</dbReference>
<dbReference type="OrthoDB" id="2544694at2759"/>
<evidence type="ECO:0000259" key="9">
    <source>
        <dbReference type="PROSITE" id="PS50850"/>
    </source>
</evidence>
<feature type="transmembrane region" description="Helical" evidence="8">
    <location>
        <begin position="317"/>
        <end position="339"/>
    </location>
</feature>
<dbReference type="InterPro" id="IPR036259">
    <property type="entry name" value="MFS_trans_sf"/>
</dbReference>
<sequence>MVKTAVSRLEGAPLIAAITSVCSTGFCLFGYDQGVMSGVVVSPFWLAQMGHPSTVMVGTITALYDVGAVVGAIAAASTSERLGRKRTLILGAIVLIIGTVLMGSSMERIQMMVARVITGVGIGYITSVTPVYQSEISLPEHRGWQVCCQLTSMLGGLMLAYWINYGLHAHGSSLQWRFPLLFQCAFAVYIIAVTVWLPDTPRWLMRHDRDRERRSNAKPPEKANEKVDRATEVLARLRALPAGHAVVQRERAEIVEAIELEAREEGSWMDLFKDHGIMGSKRFLLALGIQFMQQMTGINIITYYAPTLFQSSLGMSVQMSLFLGCWLQVWYIIASFLTWFMIDRVGRRKLWISMALGQCLALVLEGICVKLNTPSASVGAVFLIFAFEACFTWGWMATVWVYPAEILPLKLRAKGAALAAGADFLGNFMVVEITPPALQNIGYKTYIIFAVLNFVNAIIVWAFYPETAGLTLESIDRLFQHEPDVSAPEDTPKRPRRLWETLQWSAVPRAATAVEGARLERRARSERLDGIDSVTSEAVKGSSEQFENVEAKDA</sequence>
<comment type="catalytic activity">
    <reaction evidence="7">
        <text>myo-inositol(out) + H(+)(out) = myo-inositol(in) + H(+)(in)</text>
        <dbReference type="Rhea" id="RHEA:60364"/>
        <dbReference type="ChEBI" id="CHEBI:15378"/>
        <dbReference type="ChEBI" id="CHEBI:17268"/>
    </reaction>
</comment>
<reference evidence="10 11" key="1">
    <citation type="journal article" date="2012" name="Proc. Natl. Acad. Sci. U.S.A.">
        <title>Comparative genomics of Ceriporiopsis subvermispora and Phanerochaete chrysosporium provide insight into selective ligninolysis.</title>
        <authorList>
            <person name="Fernandez-Fueyo E."/>
            <person name="Ruiz-Duenas F.J."/>
            <person name="Ferreira P."/>
            <person name="Floudas D."/>
            <person name="Hibbett D.S."/>
            <person name="Canessa P."/>
            <person name="Larrondo L.F."/>
            <person name="James T.Y."/>
            <person name="Seelenfreund D."/>
            <person name="Lobos S."/>
            <person name="Polanco R."/>
            <person name="Tello M."/>
            <person name="Honda Y."/>
            <person name="Watanabe T."/>
            <person name="Watanabe T."/>
            <person name="Ryu J.S."/>
            <person name="Kubicek C.P."/>
            <person name="Schmoll M."/>
            <person name="Gaskell J."/>
            <person name="Hammel K.E."/>
            <person name="St John F.J."/>
            <person name="Vanden Wymelenberg A."/>
            <person name="Sabat G."/>
            <person name="Splinter BonDurant S."/>
            <person name="Syed K."/>
            <person name="Yadav J.S."/>
            <person name="Doddapaneni H."/>
            <person name="Subramanian V."/>
            <person name="Lavin J.L."/>
            <person name="Oguiza J.A."/>
            <person name="Perez G."/>
            <person name="Pisabarro A.G."/>
            <person name="Ramirez L."/>
            <person name="Santoyo F."/>
            <person name="Master E."/>
            <person name="Coutinho P.M."/>
            <person name="Henrissat B."/>
            <person name="Lombard V."/>
            <person name="Magnuson J.K."/>
            <person name="Kuees U."/>
            <person name="Hori C."/>
            <person name="Igarashi K."/>
            <person name="Samejima M."/>
            <person name="Held B.W."/>
            <person name="Barry K.W."/>
            <person name="LaButti K.M."/>
            <person name="Lapidus A."/>
            <person name="Lindquist E.A."/>
            <person name="Lucas S.M."/>
            <person name="Riley R."/>
            <person name="Salamov A.A."/>
            <person name="Hoffmeister D."/>
            <person name="Schwenk D."/>
            <person name="Hadar Y."/>
            <person name="Yarden O."/>
            <person name="de Vries R.P."/>
            <person name="Wiebenga A."/>
            <person name="Stenlid J."/>
            <person name="Eastwood D."/>
            <person name="Grigoriev I.V."/>
            <person name="Berka R.M."/>
            <person name="Blanchette R.A."/>
            <person name="Kersten P."/>
            <person name="Martinez A.T."/>
            <person name="Vicuna R."/>
            <person name="Cullen D."/>
        </authorList>
    </citation>
    <scope>NUCLEOTIDE SEQUENCE [LARGE SCALE GENOMIC DNA]</scope>
    <source>
        <strain evidence="10 11">B</strain>
    </source>
</reference>
<evidence type="ECO:0000256" key="6">
    <source>
        <dbReference type="ARBA" id="ARBA00023136"/>
    </source>
</evidence>
<dbReference type="PANTHER" id="PTHR48022:SF28">
    <property type="entry name" value="MAJOR FACILITATOR SUPERFAMILY (MFS) PROFILE DOMAIN-CONTAINING PROTEIN-RELATED"/>
    <property type="match status" value="1"/>
</dbReference>
<comment type="similarity">
    <text evidence="2">Belongs to the major facilitator superfamily. Sugar transporter (TC 2.A.1.1) family.</text>
</comment>
<dbReference type="InterPro" id="IPR020846">
    <property type="entry name" value="MFS_dom"/>
</dbReference>
<gene>
    <name evidence="10" type="ORF">CERSUDRAFT_121739</name>
</gene>
<protein>
    <recommendedName>
        <fullName evidence="9">Major facilitator superfamily (MFS) profile domain-containing protein</fullName>
    </recommendedName>
</protein>
<dbReference type="Proteomes" id="UP000016930">
    <property type="component" value="Unassembled WGS sequence"/>
</dbReference>
<evidence type="ECO:0000256" key="3">
    <source>
        <dbReference type="ARBA" id="ARBA00022448"/>
    </source>
</evidence>
<feature type="transmembrane region" description="Helical" evidence="8">
    <location>
        <begin position="112"/>
        <end position="132"/>
    </location>
</feature>
<feature type="transmembrane region" description="Helical" evidence="8">
    <location>
        <begin position="12"/>
        <end position="31"/>
    </location>
</feature>
<organism evidence="10 11">
    <name type="scientific">Ceriporiopsis subvermispora (strain B)</name>
    <name type="common">White-rot fungus</name>
    <name type="synonym">Gelatoporia subvermispora</name>
    <dbReference type="NCBI Taxonomy" id="914234"/>
    <lineage>
        <taxon>Eukaryota</taxon>
        <taxon>Fungi</taxon>
        <taxon>Dikarya</taxon>
        <taxon>Basidiomycota</taxon>
        <taxon>Agaricomycotina</taxon>
        <taxon>Agaricomycetes</taxon>
        <taxon>Polyporales</taxon>
        <taxon>Gelatoporiaceae</taxon>
        <taxon>Gelatoporia</taxon>
    </lineage>
</organism>
<evidence type="ECO:0000256" key="2">
    <source>
        <dbReference type="ARBA" id="ARBA00010992"/>
    </source>
</evidence>
<feature type="transmembrane region" description="Helical" evidence="8">
    <location>
        <begin position="144"/>
        <end position="164"/>
    </location>
</feature>
<keyword evidence="11" id="KW-1185">Reference proteome</keyword>
<feature type="domain" description="Major facilitator superfamily (MFS) profile" evidence="9">
    <location>
        <begin position="18"/>
        <end position="468"/>
    </location>
</feature>
<feature type="transmembrane region" description="Helical" evidence="8">
    <location>
        <begin position="378"/>
        <end position="403"/>
    </location>
</feature>
<evidence type="ECO:0000313" key="10">
    <source>
        <dbReference type="EMBL" id="EMD39461.1"/>
    </source>
</evidence>
<evidence type="ECO:0000256" key="8">
    <source>
        <dbReference type="SAM" id="Phobius"/>
    </source>
</evidence>
<evidence type="ECO:0000256" key="5">
    <source>
        <dbReference type="ARBA" id="ARBA00022989"/>
    </source>
</evidence>
<comment type="subcellular location">
    <subcellularLocation>
        <location evidence="1">Membrane</location>
        <topology evidence="1">Multi-pass membrane protein</topology>
    </subcellularLocation>
</comment>
<dbReference type="GO" id="GO:0016020">
    <property type="term" value="C:membrane"/>
    <property type="evidence" value="ECO:0007669"/>
    <property type="project" value="UniProtKB-SubCell"/>
</dbReference>
<feature type="transmembrane region" description="Helical" evidence="8">
    <location>
        <begin position="415"/>
        <end position="434"/>
    </location>
</feature>
<dbReference type="AlphaFoldDB" id="M2RKZ1"/>
<evidence type="ECO:0000256" key="1">
    <source>
        <dbReference type="ARBA" id="ARBA00004141"/>
    </source>
</evidence>
<keyword evidence="4 8" id="KW-0812">Transmembrane</keyword>
<accession>M2RKZ1</accession>
<feature type="transmembrane region" description="Helical" evidence="8">
    <location>
        <begin position="88"/>
        <end position="106"/>
    </location>
</feature>
<feature type="transmembrane region" description="Helical" evidence="8">
    <location>
        <begin position="51"/>
        <end position="76"/>
    </location>
</feature>
<dbReference type="PANTHER" id="PTHR48022">
    <property type="entry name" value="PLASTIDIC GLUCOSE TRANSPORTER 4"/>
    <property type="match status" value="1"/>
</dbReference>
<proteinExistence type="inferred from homology"/>
<evidence type="ECO:0000256" key="7">
    <source>
        <dbReference type="ARBA" id="ARBA00049119"/>
    </source>
</evidence>
<keyword evidence="5 8" id="KW-1133">Transmembrane helix</keyword>
<dbReference type="PROSITE" id="PS00217">
    <property type="entry name" value="SUGAR_TRANSPORT_2"/>
    <property type="match status" value="1"/>
</dbReference>
<name>M2RKZ1_CERS8</name>
<feature type="transmembrane region" description="Helical" evidence="8">
    <location>
        <begin position="283"/>
        <end position="305"/>
    </location>
</feature>
<dbReference type="SUPFAM" id="SSF103473">
    <property type="entry name" value="MFS general substrate transporter"/>
    <property type="match status" value="1"/>
</dbReference>
<dbReference type="PROSITE" id="PS50850">
    <property type="entry name" value="MFS"/>
    <property type="match status" value="1"/>
</dbReference>
<dbReference type="GO" id="GO:0005351">
    <property type="term" value="F:carbohydrate:proton symporter activity"/>
    <property type="evidence" value="ECO:0007669"/>
    <property type="project" value="TreeGrafter"/>
</dbReference>
<dbReference type="PRINTS" id="PR00171">
    <property type="entry name" value="SUGRTRNSPORT"/>
</dbReference>
<feature type="transmembrane region" description="Helical" evidence="8">
    <location>
        <begin position="176"/>
        <end position="197"/>
    </location>
</feature>
<dbReference type="InterPro" id="IPR003663">
    <property type="entry name" value="Sugar/inositol_transpt"/>
</dbReference>
<evidence type="ECO:0000313" key="11">
    <source>
        <dbReference type="Proteomes" id="UP000016930"/>
    </source>
</evidence>
<dbReference type="InterPro" id="IPR050360">
    <property type="entry name" value="MFS_Sugar_Transporters"/>
</dbReference>
<dbReference type="STRING" id="914234.M2RKZ1"/>
<dbReference type="Pfam" id="PF00083">
    <property type="entry name" value="Sugar_tr"/>
    <property type="match status" value="1"/>
</dbReference>
<evidence type="ECO:0000256" key="4">
    <source>
        <dbReference type="ARBA" id="ARBA00022692"/>
    </source>
</evidence>
<dbReference type="HOGENOM" id="CLU_001265_30_3_1"/>
<dbReference type="InterPro" id="IPR005829">
    <property type="entry name" value="Sugar_transporter_CS"/>
</dbReference>
<keyword evidence="3" id="KW-0813">Transport</keyword>
<dbReference type="InterPro" id="IPR005828">
    <property type="entry name" value="MFS_sugar_transport-like"/>
</dbReference>
<keyword evidence="6 8" id="KW-0472">Membrane</keyword>